<keyword evidence="3" id="KW-0812">Transmembrane</keyword>
<feature type="coiled-coil region" evidence="1">
    <location>
        <begin position="398"/>
        <end position="439"/>
    </location>
</feature>
<protein>
    <submittedName>
        <fullName evidence="5">Uncharacterized protein</fullName>
    </submittedName>
</protein>
<gene>
    <name evidence="5" type="ORF">WJX81_005022</name>
</gene>
<keyword evidence="1" id="KW-0175">Coiled coil</keyword>
<feature type="signal peptide" evidence="4">
    <location>
        <begin position="1"/>
        <end position="40"/>
    </location>
</feature>
<keyword evidence="3" id="KW-0472">Membrane</keyword>
<proteinExistence type="predicted"/>
<feature type="chain" id="PRO_5043654421" evidence="4">
    <location>
        <begin position="41"/>
        <end position="764"/>
    </location>
</feature>
<evidence type="ECO:0000256" key="1">
    <source>
        <dbReference type="SAM" id="Coils"/>
    </source>
</evidence>
<feature type="transmembrane region" description="Helical" evidence="3">
    <location>
        <begin position="332"/>
        <end position="354"/>
    </location>
</feature>
<evidence type="ECO:0000256" key="3">
    <source>
        <dbReference type="SAM" id="Phobius"/>
    </source>
</evidence>
<name>A0AAW1R3N6_9CHLO</name>
<keyword evidence="6" id="KW-1185">Reference proteome</keyword>
<evidence type="ECO:0000256" key="2">
    <source>
        <dbReference type="SAM" id="MobiDB-lite"/>
    </source>
</evidence>
<feature type="region of interest" description="Disordered" evidence="2">
    <location>
        <begin position="502"/>
        <end position="535"/>
    </location>
</feature>
<evidence type="ECO:0000313" key="6">
    <source>
        <dbReference type="Proteomes" id="UP001445335"/>
    </source>
</evidence>
<feature type="region of interest" description="Disordered" evidence="2">
    <location>
        <begin position="717"/>
        <end position="764"/>
    </location>
</feature>
<sequence length="764" mass="81852">MGNQARDQWNRQLLPGSCQQRAMRSIAFALAMGLLAVAQAARPVPSAQAESFFGDEAHPPVAFPPVPLCGCPEHSFDFSHPPLTALPPHDFSHDPMFSHPPLPDLHFDQPALPPLHFDAKKESFFGDHAFPPVAFPPVPEHVYEFSHPPLPDLHFDKPALPPLDFSHGFEFSHPPLPDLHFDKPALPPLDFSHDFELSHAPLPDLHFNKPALPPYDFSHVLEIAHAPLPSLKLDGSHPVVLAQHSASSDAAEPATIPTKAAVSLAAVESLLDRSDKPNGVITGFMCERTLAAHRLAMLSSGGSLGYGSAPGPLMDDPRGFRKRRKLAKVAQVYSPLVAAVLLVALCATGVYLGSKAAHWHKETRKLEAHLAAQRNEITHLQHVSDSNRDLASARQRHADALLRDLEDARARARNSELELAKKEASIGQHGRELEELKAEVGKHQGNYWDHHNCKTEMDIIKASLWHAEADVKHRDAQLVELQRQLDEVKRLRELEAAHHYGDTAGSHAGDHHWTDGVHHGEEVGHWPGHHDEWHHEGEWAHHGGAAAAAPSGSPELHEAHTGFLSVARLLSDQGIWHPAGEPALASQLATFFEERMADLVAGGIKEDAHAAAGPPLGQQLAEMLTKQGVQSRHGAAHLATVMDHMVEALHAWPGASAAAAAVGGGAGATGGAGGAIAEPAAASHGAGADAGMIGRAHADGGGAHPGVHDAATAAHPAGAFDSSHGAARAHWDPHREHYEPPSGAHHDAHHDAHHAKPDAAGFIY</sequence>
<evidence type="ECO:0000313" key="5">
    <source>
        <dbReference type="EMBL" id="KAK9828051.1"/>
    </source>
</evidence>
<feature type="compositionally biased region" description="Basic and acidic residues" evidence="2">
    <location>
        <begin position="729"/>
        <end position="757"/>
    </location>
</feature>
<dbReference type="AlphaFoldDB" id="A0AAW1R3N6"/>
<comment type="caution">
    <text evidence="5">The sequence shown here is derived from an EMBL/GenBank/DDBJ whole genome shotgun (WGS) entry which is preliminary data.</text>
</comment>
<evidence type="ECO:0000256" key="4">
    <source>
        <dbReference type="SAM" id="SignalP"/>
    </source>
</evidence>
<feature type="compositionally biased region" description="Basic and acidic residues" evidence="2">
    <location>
        <begin position="508"/>
        <end position="535"/>
    </location>
</feature>
<dbReference type="Proteomes" id="UP001445335">
    <property type="component" value="Unassembled WGS sequence"/>
</dbReference>
<dbReference type="EMBL" id="JALJOU010000053">
    <property type="protein sequence ID" value="KAK9828051.1"/>
    <property type="molecule type" value="Genomic_DNA"/>
</dbReference>
<keyword evidence="3" id="KW-1133">Transmembrane helix</keyword>
<keyword evidence="4" id="KW-0732">Signal</keyword>
<accession>A0AAW1R3N6</accession>
<organism evidence="5 6">
    <name type="scientific">Elliptochloris bilobata</name>
    <dbReference type="NCBI Taxonomy" id="381761"/>
    <lineage>
        <taxon>Eukaryota</taxon>
        <taxon>Viridiplantae</taxon>
        <taxon>Chlorophyta</taxon>
        <taxon>core chlorophytes</taxon>
        <taxon>Trebouxiophyceae</taxon>
        <taxon>Trebouxiophyceae incertae sedis</taxon>
        <taxon>Elliptochloris clade</taxon>
        <taxon>Elliptochloris</taxon>
    </lineage>
</organism>
<reference evidence="5 6" key="1">
    <citation type="journal article" date="2024" name="Nat. Commun.">
        <title>Phylogenomics reveals the evolutionary origins of lichenization in chlorophyte algae.</title>
        <authorList>
            <person name="Puginier C."/>
            <person name="Libourel C."/>
            <person name="Otte J."/>
            <person name="Skaloud P."/>
            <person name="Haon M."/>
            <person name="Grisel S."/>
            <person name="Petersen M."/>
            <person name="Berrin J.G."/>
            <person name="Delaux P.M."/>
            <person name="Dal Grande F."/>
            <person name="Keller J."/>
        </authorList>
    </citation>
    <scope>NUCLEOTIDE SEQUENCE [LARGE SCALE GENOMIC DNA]</scope>
    <source>
        <strain evidence="5 6">SAG 245.80</strain>
    </source>
</reference>